<keyword evidence="2" id="KW-1185">Reference proteome</keyword>
<dbReference type="AlphaFoldDB" id="A0A9P0CUX3"/>
<dbReference type="OrthoDB" id="7699598at2759"/>
<gene>
    <name evidence="1" type="ORF">PSYICH_LOCUS6566</name>
</gene>
<dbReference type="EMBL" id="OV651814">
    <property type="protein sequence ID" value="CAH1106663.1"/>
    <property type="molecule type" value="Genomic_DNA"/>
</dbReference>
<organism evidence="1 2">
    <name type="scientific">Psylliodes chrysocephalus</name>
    <dbReference type="NCBI Taxonomy" id="3402493"/>
    <lineage>
        <taxon>Eukaryota</taxon>
        <taxon>Metazoa</taxon>
        <taxon>Ecdysozoa</taxon>
        <taxon>Arthropoda</taxon>
        <taxon>Hexapoda</taxon>
        <taxon>Insecta</taxon>
        <taxon>Pterygota</taxon>
        <taxon>Neoptera</taxon>
        <taxon>Endopterygota</taxon>
        <taxon>Coleoptera</taxon>
        <taxon>Polyphaga</taxon>
        <taxon>Cucujiformia</taxon>
        <taxon>Chrysomeloidea</taxon>
        <taxon>Chrysomelidae</taxon>
        <taxon>Galerucinae</taxon>
        <taxon>Alticini</taxon>
        <taxon>Psylliodes</taxon>
    </lineage>
</organism>
<protein>
    <submittedName>
        <fullName evidence="1">Uncharacterized protein</fullName>
    </submittedName>
</protein>
<dbReference type="PANTHER" id="PTHR31424">
    <property type="entry name" value="PROTEIN CBG23806"/>
    <property type="match status" value="1"/>
</dbReference>
<name>A0A9P0CUX3_9CUCU</name>
<evidence type="ECO:0000313" key="2">
    <source>
        <dbReference type="Proteomes" id="UP001153636"/>
    </source>
</evidence>
<dbReference type="PANTHER" id="PTHR31424:SF3">
    <property type="entry name" value="RING-TYPE DOMAIN-CONTAINING PROTEIN"/>
    <property type="match status" value="1"/>
</dbReference>
<sequence>MSKEVRPVVFANAEELLEAVIQNRKLEGNFLIKVIADGGQGFFKISLTILPENYSFDNYDDYDPTSREGSSSADDPNECGKLAKTRKLTSVNKLIMLCLVPQIKESYENIKRLFELTKINDIPFKFVADFKLLLIINGQQTATATYPCPYCYISLGSLRGSSTSQNAPVTDPCDIEGDSKLRTFGSLKADYEKYCLVGRKKKFSKDSYSTVNPPLISEEDRISVLQKCIIPELHILQGFVNHVFWQGLVKLIGEEKALLWPKKLNLISKNYHGHAFEGNACRKLLTEADKLNDPEIYKDVGIFKIMPYIAAFKAMNKVVISSFTSGKVGPLISDHVKELRKCLDSIENVSCTLKIHVLLDHLEECLSFIENETGLGFWSEQSGEAIHHNFLKFWGRYKVTDILHPTYSTNLLKAVVEFSSLHL</sequence>
<dbReference type="Proteomes" id="UP001153636">
    <property type="component" value="Chromosome 2"/>
</dbReference>
<evidence type="ECO:0000313" key="1">
    <source>
        <dbReference type="EMBL" id="CAH1106663.1"/>
    </source>
</evidence>
<reference evidence="1" key="1">
    <citation type="submission" date="2022-01" db="EMBL/GenBank/DDBJ databases">
        <authorList>
            <person name="King R."/>
        </authorList>
    </citation>
    <scope>NUCLEOTIDE SEQUENCE</scope>
</reference>
<accession>A0A9P0CUX3</accession>
<proteinExistence type="predicted"/>